<dbReference type="EMBL" id="JAGSXJ010000003">
    <property type="protein sequence ID" value="KAH6694133.1"/>
    <property type="molecule type" value="Genomic_DNA"/>
</dbReference>
<dbReference type="InterPro" id="IPR001357">
    <property type="entry name" value="BRCT_dom"/>
</dbReference>
<comment type="caution">
    <text evidence="2">The sequence shown here is derived from an EMBL/GenBank/DDBJ whole genome shotgun (WGS) entry which is preliminary data.</text>
</comment>
<keyword evidence="3" id="KW-1185">Reference proteome</keyword>
<evidence type="ECO:0000259" key="1">
    <source>
        <dbReference type="PROSITE" id="PS50172"/>
    </source>
</evidence>
<sequence length="331" mass="38805">MSRTRAIFKNMVIATAGPMPDQFTDEKLKLWTEQRKGSFSKEWNDTVTHLLCTTDQFRSRRKNIRIKGALMRKREVHVVHVDWYDFSCARKKKLSEREFSFDKILQKEREKIRKQKAAEQAAKNLALGEYFINPSCYRTFIDKFQFEYDIELFRTTTDEFGTYHERYTLTLYQSYATPRLYWFAVKFAKKQDNGSWRPSGVARPSECSGPFKPEFTKFKVLFRRLTGLDWPDRIIRAGTTDSTRFQYSPPTRGKPVGGNLALGFTVEESFALNRELRRDFCSLFGDEPEVTEEDRAVIEVVREVFARLMREVIPPEEEAPCESREPADAVV</sequence>
<protein>
    <recommendedName>
        <fullName evidence="1">BRCT domain-containing protein</fullName>
    </recommendedName>
</protein>
<reference evidence="2" key="1">
    <citation type="journal article" date="2021" name="Nat. Commun.">
        <title>Genetic determinants of endophytism in the Arabidopsis root mycobiome.</title>
        <authorList>
            <person name="Mesny F."/>
            <person name="Miyauchi S."/>
            <person name="Thiergart T."/>
            <person name="Pickel B."/>
            <person name="Atanasova L."/>
            <person name="Karlsson M."/>
            <person name="Huettel B."/>
            <person name="Barry K.W."/>
            <person name="Haridas S."/>
            <person name="Chen C."/>
            <person name="Bauer D."/>
            <person name="Andreopoulos W."/>
            <person name="Pangilinan J."/>
            <person name="LaButti K."/>
            <person name="Riley R."/>
            <person name="Lipzen A."/>
            <person name="Clum A."/>
            <person name="Drula E."/>
            <person name="Henrissat B."/>
            <person name="Kohler A."/>
            <person name="Grigoriev I.V."/>
            <person name="Martin F.M."/>
            <person name="Hacquard S."/>
        </authorList>
    </citation>
    <scope>NUCLEOTIDE SEQUENCE</scope>
    <source>
        <strain evidence="2">MPI-SDFR-AT-0117</strain>
    </source>
</reference>
<feature type="domain" description="BRCT" evidence="1">
    <location>
        <begin position="3"/>
        <end position="101"/>
    </location>
</feature>
<accession>A0A9P9AF54</accession>
<proteinExistence type="predicted"/>
<organism evidence="2 3">
    <name type="scientific">Plectosphaerella plurivora</name>
    <dbReference type="NCBI Taxonomy" id="936078"/>
    <lineage>
        <taxon>Eukaryota</taxon>
        <taxon>Fungi</taxon>
        <taxon>Dikarya</taxon>
        <taxon>Ascomycota</taxon>
        <taxon>Pezizomycotina</taxon>
        <taxon>Sordariomycetes</taxon>
        <taxon>Hypocreomycetidae</taxon>
        <taxon>Glomerellales</taxon>
        <taxon>Plectosphaerellaceae</taxon>
        <taxon>Plectosphaerella</taxon>
    </lineage>
</organism>
<dbReference type="OrthoDB" id="342264at2759"/>
<dbReference type="AlphaFoldDB" id="A0A9P9AF54"/>
<dbReference type="PROSITE" id="PS50172">
    <property type="entry name" value="BRCT"/>
    <property type="match status" value="1"/>
</dbReference>
<evidence type="ECO:0000313" key="2">
    <source>
        <dbReference type="EMBL" id="KAH6694133.1"/>
    </source>
</evidence>
<dbReference type="CDD" id="cd00027">
    <property type="entry name" value="BRCT"/>
    <property type="match status" value="1"/>
</dbReference>
<dbReference type="SUPFAM" id="SSF52113">
    <property type="entry name" value="BRCT domain"/>
    <property type="match status" value="1"/>
</dbReference>
<dbReference type="Gene3D" id="3.40.50.10190">
    <property type="entry name" value="BRCT domain"/>
    <property type="match status" value="1"/>
</dbReference>
<name>A0A9P9AF54_9PEZI</name>
<evidence type="ECO:0000313" key="3">
    <source>
        <dbReference type="Proteomes" id="UP000770015"/>
    </source>
</evidence>
<dbReference type="InterPro" id="IPR036420">
    <property type="entry name" value="BRCT_dom_sf"/>
</dbReference>
<dbReference type="Proteomes" id="UP000770015">
    <property type="component" value="Unassembled WGS sequence"/>
</dbReference>
<gene>
    <name evidence="2" type="ORF">F5X68DRAFT_187856</name>
</gene>